<evidence type="ECO:0000256" key="4">
    <source>
        <dbReference type="ARBA" id="ARBA00022729"/>
    </source>
</evidence>
<dbReference type="GO" id="GO:0042597">
    <property type="term" value="C:periplasmic space"/>
    <property type="evidence" value="ECO:0007669"/>
    <property type="project" value="UniProtKB-ARBA"/>
</dbReference>
<evidence type="ECO:0000256" key="1">
    <source>
        <dbReference type="ARBA" id="ARBA00004196"/>
    </source>
</evidence>
<evidence type="ECO:0000259" key="5">
    <source>
        <dbReference type="Pfam" id="PF00496"/>
    </source>
</evidence>
<dbReference type="Gene3D" id="3.40.190.10">
    <property type="entry name" value="Periplasmic binding protein-like II"/>
    <property type="match status" value="1"/>
</dbReference>
<dbReference type="GO" id="GO:0043190">
    <property type="term" value="C:ATP-binding cassette (ABC) transporter complex"/>
    <property type="evidence" value="ECO:0007669"/>
    <property type="project" value="InterPro"/>
</dbReference>
<dbReference type="SUPFAM" id="SSF53850">
    <property type="entry name" value="Periplasmic binding protein-like II"/>
    <property type="match status" value="1"/>
</dbReference>
<dbReference type="GO" id="GO:0030313">
    <property type="term" value="C:cell envelope"/>
    <property type="evidence" value="ECO:0007669"/>
    <property type="project" value="UniProtKB-SubCell"/>
</dbReference>
<dbReference type="EMBL" id="CAFABE010000156">
    <property type="protein sequence ID" value="CAB4834929.1"/>
    <property type="molecule type" value="Genomic_DNA"/>
</dbReference>
<name>A0A6J7ASJ5_9ZZZZ</name>
<evidence type="ECO:0000313" key="6">
    <source>
        <dbReference type="EMBL" id="CAB4834929.1"/>
    </source>
</evidence>
<keyword evidence="4" id="KW-0732">Signal</keyword>
<dbReference type="PANTHER" id="PTHR30290">
    <property type="entry name" value="PERIPLASMIC BINDING COMPONENT OF ABC TRANSPORTER"/>
    <property type="match status" value="1"/>
</dbReference>
<dbReference type="InterPro" id="IPR030678">
    <property type="entry name" value="Peptide/Ni-bd"/>
</dbReference>
<dbReference type="GO" id="GO:0015833">
    <property type="term" value="P:peptide transport"/>
    <property type="evidence" value="ECO:0007669"/>
    <property type="project" value="TreeGrafter"/>
</dbReference>
<protein>
    <submittedName>
        <fullName evidence="6">Unannotated protein</fullName>
    </submittedName>
</protein>
<evidence type="ECO:0000256" key="2">
    <source>
        <dbReference type="ARBA" id="ARBA00005695"/>
    </source>
</evidence>
<evidence type="ECO:0000256" key="3">
    <source>
        <dbReference type="ARBA" id="ARBA00022448"/>
    </source>
</evidence>
<organism evidence="6">
    <name type="scientific">freshwater metagenome</name>
    <dbReference type="NCBI Taxonomy" id="449393"/>
    <lineage>
        <taxon>unclassified sequences</taxon>
        <taxon>metagenomes</taxon>
        <taxon>ecological metagenomes</taxon>
    </lineage>
</organism>
<reference evidence="6" key="1">
    <citation type="submission" date="2020-05" db="EMBL/GenBank/DDBJ databases">
        <authorList>
            <person name="Chiriac C."/>
            <person name="Salcher M."/>
            <person name="Ghai R."/>
            <person name="Kavagutti S V."/>
        </authorList>
    </citation>
    <scope>NUCLEOTIDE SEQUENCE</scope>
</reference>
<comment type="similarity">
    <text evidence="2">Belongs to the bacterial solute-binding protein 5 family.</text>
</comment>
<dbReference type="InterPro" id="IPR000914">
    <property type="entry name" value="SBP_5_dom"/>
</dbReference>
<gene>
    <name evidence="6" type="ORF">UFOPK3164_01787</name>
</gene>
<dbReference type="InterPro" id="IPR039424">
    <property type="entry name" value="SBP_5"/>
</dbReference>
<accession>A0A6J7ASJ5</accession>
<keyword evidence="3" id="KW-0813">Transport</keyword>
<sequence>MYRPLYWFGNGTSPNLNPSLSLASNPTYSNNNTTVVVKLKNYKWSNGESVTAQDIMFWMNMLHADKENWADYSSGALPDNLKSVTVDSPTQVTFTLTSSTNPYWFTYNELSQITPMPVAWDIAATGAAPGSGGCSAAAYATADAKCDAVYNFLSKQAGYDPADPEGTNNSLSTYATNPIWQVVDGPWKLTKFDSSGNITMVPNKTYSGPVKPTISQFKEVPFTTDSAEFNALVSGSIDVGYLPAQNITSPTSDPLNPSENNSRLSGNYNIYASPSWAVNYFPYNFNSNANSGNAGPIINQLYFRQAMQTLVDQPLYIKKISKGYGIPTYGPVPVAPKNSFASSYEKSNPYPYNPGKAKSLLSSHGWKVVPNGTSTCQNPGTGSNQCGKGIAKGAKLAFNLEYASGSTSLTQLMNAEKSSWAQAGINITLNSASFNTVLGNAVPCSSTESACSWTLENWGGGWIFAPDYYPTGEAIFQTNAGSNSGDYSNTTNDNNIQKTISTNQSLTQYENYLAKQLPVVWQPNSVAVVEVKKSLKNVAPFDPLQQLTPERWRF</sequence>
<dbReference type="Pfam" id="PF00496">
    <property type="entry name" value="SBP_bac_5"/>
    <property type="match status" value="1"/>
</dbReference>
<proteinExistence type="inferred from homology"/>
<dbReference type="Gene3D" id="3.10.105.10">
    <property type="entry name" value="Dipeptide-binding Protein, Domain 3"/>
    <property type="match status" value="1"/>
</dbReference>
<dbReference type="PIRSF" id="PIRSF002741">
    <property type="entry name" value="MppA"/>
    <property type="match status" value="1"/>
</dbReference>
<feature type="domain" description="Solute-binding protein family 5" evidence="5">
    <location>
        <begin position="20"/>
        <end position="469"/>
    </location>
</feature>
<dbReference type="AlphaFoldDB" id="A0A6J7ASJ5"/>
<comment type="subcellular location">
    <subcellularLocation>
        <location evidence="1">Cell envelope</location>
    </subcellularLocation>
</comment>
<dbReference type="GO" id="GO:1904680">
    <property type="term" value="F:peptide transmembrane transporter activity"/>
    <property type="evidence" value="ECO:0007669"/>
    <property type="project" value="TreeGrafter"/>
</dbReference>
<dbReference type="PANTHER" id="PTHR30290:SF10">
    <property type="entry name" value="PERIPLASMIC OLIGOPEPTIDE-BINDING PROTEIN-RELATED"/>
    <property type="match status" value="1"/>
</dbReference>